<evidence type="ECO:0000313" key="2">
    <source>
        <dbReference type="Proteomes" id="UP000058613"/>
    </source>
</evidence>
<reference evidence="1 2" key="1">
    <citation type="submission" date="2015-10" db="EMBL/GenBank/DDBJ databases">
        <title>Complete genome sequence of hyperthermophilic archaeon Pyrodictium delaneyi Su06.</title>
        <authorList>
            <person name="Jung J.-H."/>
            <person name="Lin J."/>
            <person name="Holden J.F."/>
            <person name="Park C.-S."/>
        </authorList>
    </citation>
    <scope>NUCLEOTIDE SEQUENCE [LARGE SCALE GENOMIC DNA]</scope>
    <source>
        <strain evidence="1 2">Su06</strain>
    </source>
</reference>
<dbReference type="InterPro" id="IPR036390">
    <property type="entry name" value="WH_DNA-bd_sf"/>
</dbReference>
<dbReference type="AlphaFoldDB" id="A0A0N7JCZ4"/>
<accession>A0A0N7JCZ4</accession>
<gene>
    <name evidence="1" type="ORF">Pyrde_0711</name>
</gene>
<dbReference type="GeneID" id="26099047"/>
<dbReference type="SUPFAM" id="SSF46785">
    <property type="entry name" value="Winged helix' DNA-binding domain"/>
    <property type="match status" value="1"/>
</dbReference>
<name>A0A0N7JCZ4_9CREN</name>
<evidence type="ECO:0000313" key="1">
    <source>
        <dbReference type="EMBL" id="ALL00761.1"/>
    </source>
</evidence>
<dbReference type="Proteomes" id="UP000058613">
    <property type="component" value="Chromosome"/>
</dbReference>
<dbReference type="RefSeq" id="WP_055408285.1">
    <property type="nucleotide sequence ID" value="NZ_CP013011.1"/>
</dbReference>
<organism evidence="1 2">
    <name type="scientific">Pyrodictium delaneyi</name>
    <dbReference type="NCBI Taxonomy" id="1273541"/>
    <lineage>
        <taxon>Archaea</taxon>
        <taxon>Thermoproteota</taxon>
        <taxon>Thermoprotei</taxon>
        <taxon>Desulfurococcales</taxon>
        <taxon>Pyrodictiaceae</taxon>
        <taxon>Pyrodictium</taxon>
    </lineage>
</organism>
<dbReference type="KEGG" id="pdl:Pyrde_0711"/>
<dbReference type="EMBL" id="CP013011">
    <property type="protein sequence ID" value="ALL00761.1"/>
    <property type="molecule type" value="Genomic_DNA"/>
</dbReference>
<proteinExistence type="predicted"/>
<protein>
    <submittedName>
        <fullName evidence="1">Uncharacterized protein</fullName>
    </submittedName>
</protein>
<sequence>MQIHSLSEDEAFSRIVRSPRALEALIVIAAKNKAGINATVKDLIEWLGVNDNRAWKILSKLISLGVVVHDENYKLSLSDLGWRVISRVENVLEQQVDIDISSLIKTVREKHIFYKVRSVAKIRDSPLEAFNGDIAPSPKIILQKALWKGLPLIRRFSGAIYIVTDYERVKASGMLDNNSMARAERAELSGILRVTRLFALSLPPNLLGEPMDINKLIEEVGRKWAFVESLARHRSVRYRYLEQVDALYLARFDKNRKILYPLHETGLEAYKWLTKKLDSVMSSIPDFYQPIAVALYSIAYNKVLTRDEILEGIGDPILERAREEAGTKTYTEVMERVFMRRLLRYRIVELIGPDRFVVPKAIFHRLVLLRGTELSDVIRSVNQLFERSSRIMRTVLEYIVTNVSVSPGDLARSLKISEEAAVGIIRVLSDHGLLIPSSYRYLWVGVAPAKFIEEAIDRDLYIYLYDITKRYDTVLAQKGIDLLEILERLLRSGVVDLFEEAGDRRTLSILSKYFFRLEEIGLINLEEGFIVRPASDNAVKLLKVFTTTYVLPRGLDILGDRVVAESSLISSLREFRETIAEVLRETISRSRYEALDSSS</sequence>